<sequence length="79" mass="8996">MKELKKALVTSLLLPMQKHIVEVNAQKQVLGENSRDFETGDIDIYDAEDAEGDEDGISFTSTYVKWFVELYKVKAKEAK</sequence>
<name>A0A166IG41_9AGAM</name>
<organism evidence="1 2">
    <name type="scientific">Athelia psychrophila</name>
    <dbReference type="NCBI Taxonomy" id="1759441"/>
    <lineage>
        <taxon>Eukaryota</taxon>
        <taxon>Fungi</taxon>
        <taxon>Dikarya</taxon>
        <taxon>Basidiomycota</taxon>
        <taxon>Agaricomycotina</taxon>
        <taxon>Agaricomycetes</taxon>
        <taxon>Agaricomycetidae</taxon>
        <taxon>Atheliales</taxon>
        <taxon>Atheliaceae</taxon>
        <taxon>Athelia</taxon>
    </lineage>
</organism>
<gene>
    <name evidence="1" type="ORF">FIBSPDRAFT_862477</name>
</gene>
<evidence type="ECO:0000313" key="2">
    <source>
        <dbReference type="Proteomes" id="UP000076532"/>
    </source>
</evidence>
<dbReference type="AlphaFoldDB" id="A0A166IG41"/>
<dbReference type="EMBL" id="KV417561">
    <property type="protein sequence ID" value="KZP19780.1"/>
    <property type="molecule type" value="Genomic_DNA"/>
</dbReference>
<keyword evidence="2" id="KW-1185">Reference proteome</keyword>
<proteinExistence type="predicted"/>
<reference evidence="1 2" key="1">
    <citation type="journal article" date="2016" name="Mol. Biol. Evol.">
        <title>Comparative Genomics of Early-Diverging Mushroom-Forming Fungi Provides Insights into the Origins of Lignocellulose Decay Capabilities.</title>
        <authorList>
            <person name="Nagy L.G."/>
            <person name="Riley R."/>
            <person name="Tritt A."/>
            <person name="Adam C."/>
            <person name="Daum C."/>
            <person name="Floudas D."/>
            <person name="Sun H."/>
            <person name="Yadav J.S."/>
            <person name="Pangilinan J."/>
            <person name="Larsson K.H."/>
            <person name="Matsuura K."/>
            <person name="Barry K."/>
            <person name="Labutti K."/>
            <person name="Kuo R."/>
            <person name="Ohm R.A."/>
            <person name="Bhattacharya S.S."/>
            <person name="Shirouzu T."/>
            <person name="Yoshinaga Y."/>
            <person name="Martin F.M."/>
            <person name="Grigoriev I.V."/>
            <person name="Hibbett D.S."/>
        </authorList>
    </citation>
    <scope>NUCLEOTIDE SEQUENCE [LARGE SCALE GENOMIC DNA]</scope>
    <source>
        <strain evidence="1 2">CBS 109695</strain>
    </source>
</reference>
<dbReference type="Proteomes" id="UP000076532">
    <property type="component" value="Unassembled WGS sequence"/>
</dbReference>
<accession>A0A166IG41</accession>
<protein>
    <submittedName>
        <fullName evidence="1">Uncharacterized protein</fullName>
    </submittedName>
</protein>
<evidence type="ECO:0000313" key="1">
    <source>
        <dbReference type="EMBL" id="KZP19780.1"/>
    </source>
</evidence>